<reference evidence="1 2" key="2">
    <citation type="journal article" date="2017" name="Genome Biol. Evol.">
        <title>Trajectories and Drivers of Genome Evolution in Surface-Associated Marine Phaeobacter.</title>
        <authorList>
            <person name="Freese H.M."/>
            <person name="Sikorski J."/>
            <person name="Bunk B."/>
            <person name="Scheuner C."/>
            <person name="Meier-Kolthoff J.P."/>
            <person name="Sproer C."/>
            <person name="Gram L."/>
            <person name="Overmann J."/>
        </authorList>
    </citation>
    <scope>NUCLEOTIDE SEQUENCE [LARGE SCALE GENOMIC DNA]</scope>
    <source>
        <strain evidence="1 2">P88</strain>
    </source>
</reference>
<protein>
    <recommendedName>
        <fullName evidence="3">Lipoprotein</fullName>
    </recommendedName>
</protein>
<dbReference type="EMBL" id="CP010725">
    <property type="protein sequence ID" value="AUQ99159.1"/>
    <property type="molecule type" value="Genomic_DNA"/>
</dbReference>
<reference evidence="1 2" key="1">
    <citation type="journal article" date="2017" name="Front. Microbiol.">
        <title>Phaeobacter piscinae sp. nov., a species of the Roseobacter group and potential aquaculture probiont.</title>
        <authorList>
            <person name="Sonnenschein E.C."/>
            <person name="Phippen C.B.W."/>
            <person name="Nielsen K.F."/>
            <person name="Mateiu R.V."/>
            <person name="Melchiorsen J."/>
            <person name="Gram L."/>
            <person name="Overmann J."/>
            <person name="Freese H.M."/>
        </authorList>
    </citation>
    <scope>NUCLEOTIDE SEQUENCE [LARGE SCALE GENOMIC DNA]</scope>
    <source>
        <strain evidence="1 2">P88</strain>
    </source>
</reference>
<evidence type="ECO:0008006" key="3">
    <source>
        <dbReference type="Google" id="ProtNLM"/>
    </source>
</evidence>
<dbReference type="AlphaFoldDB" id="A0A2I7K969"/>
<dbReference type="Proteomes" id="UP000236447">
    <property type="component" value="Chromosome"/>
</dbReference>
<proteinExistence type="predicted"/>
<name>A0A2I7K969_9RHOB</name>
<evidence type="ECO:0000313" key="2">
    <source>
        <dbReference type="Proteomes" id="UP000236447"/>
    </source>
</evidence>
<dbReference type="PROSITE" id="PS51257">
    <property type="entry name" value="PROKAR_LIPOPROTEIN"/>
    <property type="match status" value="1"/>
</dbReference>
<sequence length="230" mass="24920">MSVPKFPSALCFLGLIGCGIPPVDTTLVSKTPADAKSFAVAKQAVRACKSLTNREKNFLRAGFGYSTQPVALRKGREISRIIVLSPNDAVSVLIDGSSCYVGLENMTPSQSYELAQIWVQSYSAQPNSAHGNGLSDHVSGAWRNFFTEPARFPDKAAYSHRVYIASYKTWPHGPYDPQRNIAYDIGDIFPNNKPGAVVKLTHAIECEPIVSTGPRSGAFLPCSGPAFRPK</sequence>
<organism evidence="1 2">
    <name type="scientific">Phaeobacter inhibens</name>
    <dbReference type="NCBI Taxonomy" id="221822"/>
    <lineage>
        <taxon>Bacteria</taxon>
        <taxon>Pseudomonadati</taxon>
        <taxon>Pseudomonadota</taxon>
        <taxon>Alphaproteobacteria</taxon>
        <taxon>Rhodobacterales</taxon>
        <taxon>Roseobacteraceae</taxon>
        <taxon>Phaeobacter</taxon>
    </lineage>
</organism>
<evidence type="ECO:0000313" key="1">
    <source>
        <dbReference type="EMBL" id="AUQ99159.1"/>
    </source>
</evidence>
<accession>A0A2I7K969</accession>
<gene>
    <name evidence="1" type="ORF">PhaeoP88_01788</name>
</gene>